<proteinExistence type="inferred from homology"/>
<dbReference type="PANTHER" id="PTHR43553:SF27">
    <property type="entry name" value="ENERGY-COUPLING FACTOR TRANSPORTER ATP-BINDING PROTEIN ECFA2"/>
    <property type="match status" value="1"/>
</dbReference>
<evidence type="ECO:0000256" key="1">
    <source>
        <dbReference type="ARBA" id="ARBA00004202"/>
    </source>
</evidence>
<dbReference type="InterPro" id="IPR050095">
    <property type="entry name" value="ECF_ABC_transporter_ATP-bd"/>
</dbReference>
<dbReference type="Proteomes" id="UP000243739">
    <property type="component" value="Unassembled WGS sequence"/>
</dbReference>
<evidence type="ECO:0000256" key="4">
    <source>
        <dbReference type="ARBA" id="ARBA00022741"/>
    </source>
</evidence>
<dbReference type="CDD" id="cd03225">
    <property type="entry name" value="ABC_cobalt_CbiO_domain1"/>
    <property type="match status" value="1"/>
</dbReference>
<keyword evidence="2 8" id="KW-0813">Transport</keyword>
<dbReference type="GO" id="GO:0043190">
    <property type="term" value="C:ATP-binding cassette (ABC) transporter complex"/>
    <property type="evidence" value="ECO:0007669"/>
    <property type="project" value="TreeGrafter"/>
</dbReference>
<comment type="subcellular location">
    <subcellularLocation>
        <location evidence="1 8">Cell membrane</location>
        <topology evidence="1 8">Peripheral membrane protein</topology>
    </subcellularLocation>
</comment>
<evidence type="ECO:0000256" key="7">
    <source>
        <dbReference type="ARBA" id="ARBA00023136"/>
    </source>
</evidence>
<evidence type="ECO:0000259" key="9">
    <source>
        <dbReference type="PROSITE" id="PS50893"/>
    </source>
</evidence>
<dbReference type="GO" id="GO:0016887">
    <property type="term" value="F:ATP hydrolysis activity"/>
    <property type="evidence" value="ECO:0007669"/>
    <property type="project" value="InterPro"/>
</dbReference>
<dbReference type="GO" id="GO:0005524">
    <property type="term" value="F:ATP binding"/>
    <property type="evidence" value="ECO:0007669"/>
    <property type="project" value="UniProtKB-UniRule"/>
</dbReference>
<dbReference type="EC" id="7.-.-.-" evidence="8"/>
<keyword evidence="4 8" id="KW-0547">Nucleotide-binding</keyword>
<dbReference type="PANTHER" id="PTHR43553">
    <property type="entry name" value="HEAVY METAL TRANSPORTER"/>
    <property type="match status" value="1"/>
</dbReference>
<dbReference type="InterPro" id="IPR003593">
    <property type="entry name" value="AAA+_ATPase"/>
</dbReference>
<evidence type="ECO:0000256" key="6">
    <source>
        <dbReference type="ARBA" id="ARBA00022967"/>
    </source>
</evidence>
<dbReference type="GO" id="GO:0015087">
    <property type="term" value="F:cobalt ion transmembrane transporter activity"/>
    <property type="evidence" value="ECO:0007669"/>
    <property type="project" value="UniProtKB-ARBA"/>
</dbReference>
<dbReference type="FunFam" id="3.40.50.300:FF:000224">
    <property type="entry name" value="Energy-coupling factor transporter ATP-binding protein EcfA"/>
    <property type="match status" value="1"/>
</dbReference>
<comment type="similarity">
    <text evidence="8">Belongs to the ABC transporter superfamily. Energy-coupling factor EcfA family.</text>
</comment>
<dbReference type="Gene3D" id="3.40.50.300">
    <property type="entry name" value="P-loop containing nucleotide triphosphate hydrolases"/>
    <property type="match status" value="1"/>
</dbReference>
<dbReference type="InterPro" id="IPR003439">
    <property type="entry name" value="ABC_transporter-like_ATP-bd"/>
</dbReference>
<keyword evidence="5 8" id="KW-0067">ATP-binding</keyword>
<dbReference type="PROSITE" id="PS00211">
    <property type="entry name" value="ABC_TRANSPORTER_1"/>
    <property type="match status" value="1"/>
</dbReference>
<dbReference type="RefSeq" id="WP_069657666.1">
    <property type="nucleotide sequence ID" value="NZ_MIJF01000089.1"/>
</dbReference>
<dbReference type="GO" id="GO:0042626">
    <property type="term" value="F:ATPase-coupled transmembrane transporter activity"/>
    <property type="evidence" value="ECO:0007669"/>
    <property type="project" value="TreeGrafter"/>
</dbReference>
<dbReference type="NCBIfam" id="TIGR04521">
    <property type="entry name" value="ECF_ATPase_2"/>
    <property type="match status" value="1"/>
</dbReference>
<dbReference type="SMART" id="SM00382">
    <property type="entry name" value="AAA"/>
    <property type="match status" value="1"/>
</dbReference>
<comment type="subunit">
    <text evidence="8">Forms a stable energy-coupling factor (ECF) transporter complex composed of 2 membrane-embedded substrate-binding proteins (S component), 2 ATP-binding proteins (A component) and 2 transmembrane proteins (T component).</text>
</comment>
<evidence type="ECO:0000256" key="3">
    <source>
        <dbReference type="ARBA" id="ARBA00022475"/>
    </source>
</evidence>
<protein>
    <recommendedName>
        <fullName evidence="8">Energy-coupling factor transporter ATP-binding protein EcfA2</fullName>
        <ecNumber evidence="8">7.-.-.-</ecNumber>
    </recommendedName>
</protein>
<dbReference type="EMBL" id="MIJF01000089">
    <property type="protein sequence ID" value="OEF96448.1"/>
    <property type="molecule type" value="Genomic_DNA"/>
</dbReference>
<gene>
    <name evidence="10" type="ORF">BHF71_04655</name>
</gene>
<keyword evidence="6" id="KW-1278">Translocase</keyword>
<reference evidence="10 11" key="1">
    <citation type="submission" date="2016-09" db="EMBL/GenBank/DDBJ databases">
        <title>Draft genome sequence for the type strain of Vulcanibacillus modesticaldus BR, a strictly anaerobic, moderately thermophilic, and nitrate-reducing bacterium from deep sea-hydrothermal vents of the Mid-Atlantic Ridge.</title>
        <authorList>
            <person name="Abin C.A."/>
            <person name="Hollibaugh J.T."/>
        </authorList>
    </citation>
    <scope>NUCLEOTIDE SEQUENCE [LARGE SCALE GENOMIC DNA]</scope>
    <source>
        <strain evidence="10 11">BR</strain>
    </source>
</reference>
<comment type="function">
    <text evidence="8">ATP-binding (A) component of a common energy-coupling factor (ECF) ABC-transporter complex.</text>
</comment>
<dbReference type="InterPro" id="IPR015856">
    <property type="entry name" value="ABC_transpr_CbiO/EcfA_su"/>
</dbReference>
<dbReference type="InterPro" id="IPR027417">
    <property type="entry name" value="P-loop_NTPase"/>
</dbReference>
<name>A0A1D2YS33_9BACI</name>
<evidence type="ECO:0000313" key="11">
    <source>
        <dbReference type="Proteomes" id="UP000243739"/>
    </source>
</evidence>
<keyword evidence="3 8" id="KW-1003">Cell membrane</keyword>
<comment type="caution">
    <text evidence="10">The sequence shown here is derived from an EMBL/GenBank/DDBJ whole genome shotgun (WGS) entry which is preliminary data.</text>
</comment>
<evidence type="ECO:0000313" key="10">
    <source>
        <dbReference type="EMBL" id="OEF96448.1"/>
    </source>
</evidence>
<dbReference type="PROSITE" id="PS50893">
    <property type="entry name" value="ABC_TRANSPORTER_2"/>
    <property type="match status" value="1"/>
</dbReference>
<dbReference type="AlphaFoldDB" id="A0A1D2YS33"/>
<dbReference type="OrthoDB" id="9784332at2"/>
<dbReference type="STRING" id="337097.BHF71_04655"/>
<organism evidence="10 11">
    <name type="scientific">Vulcanibacillus modesticaldus</name>
    <dbReference type="NCBI Taxonomy" id="337097"/>
    <lineage>
        <taxon>Bacteria</taxon>
        <taxon>Bacillati</taxon>
        <taxon>Bacillota</taxon>
        <taxon>Bacilli</taxon>
        <taxon>Bacillales</taxon>
        <taxon>Bacillaceae</taxon>
        <taxon>Vulcanibacillus</taxon>
    </lineage>
</organism>
<evidence type="ECO:0000256" key="5">
    <source>
        <dbReference type="ARBA" id="ARBA00022840"/>
    </source>
</evidence>
<keyword evidence="7 8" id="KW-0472">Membrane</keyword>
<feature type="domain" description="ABC transporter" evidence="9">
    <location>
        <begin position="5"/>
        <end position="244"/>
    </location>
</feature>
<evidence type="ECO:0000256" key="2">
    <source>
        <dbReference type="ARBA" id="ARBA00022448"/>
    </source>
</evidence>
<accession>A0A1D2YS33</accession>
<dbReference type="SUPFAM" id="SSF52540">
    <property type="entry name" value="P-loop containing nucleoside triphosphate hydrolases"/>
    <property type="match status" value="1"/>
</dbReference>
<dbReference type="InterPro" id="IPR030946">
    <property type="entry name" value="EcfA2"/>
</dbReference>
<evidence type="ECO:0000256" key="8">
    <source>
        <dbReference type="RuleBase" id="RU365104"/>
    </source>
</evidence>
<dbReference type="InterPro" id="IPR017871">
    <property type="entry name" value="ABC_transporter-like_CS"/>
</dbReference>
<sequence>MDIYLKKVSVTYMKNTPFEKKALDNINLHIPKGTITGIIGHTGSGKSTLIQLIAGLIHPSTGTVKIGEMDWKNKKALAELRKQVGIVFQYPEHQLFEETVEKDIAFGPSNYGFTEVERLEAVKEAMELVKLPYEKFAHRSPFELSGGQKRRVAIAGVIAFRPKILILDEPSAGLDPIGKKDIFKMITELHQKQNMTTIIVSHSMDEVANFADNLIVLNQGKVLLEGTPQKVFNRVDLLQENNLDIPEITKLIKLLNQKITPPIPLSCFSIDELEYYLSIRLKEKK</sequence>
<keyword evidence="11" id="KW-1185">Reference proteome</keyword>
<dbReference type="Pfam" id="PF00005">
    <property type="entry name" value="ABC_tran"/>
    <property type="match status" value="1"/>
</dbReference>